<dbReference type="AlphaFoldDB" id="A0A3M6UKM4"/>
<dbReference type="InterPro" id="IPR027065">
    <property type="entry name" value="Lon_Prtase"/>
</dbReference>
<keyword evidence="8 11" id="KW-0238">DNA-binding</keyword>
<dbReference type="Pfam" id="PF02190">
    <property type="entry name" value="LON_substr_bdg"/>
    <property type="match status" value="1"/>
</dbReference>
<dbReference type="GO" id="GO:0051131">
    <property type="term" value="P:chaperone-mediated protein complex assembly"/>
    <property type="evidence" value="ECO:0007669"/>
    <property type="project" value="UniProtKB-UniRule"/>
</dbReference>
<comment type="similarity">
    <text evidence="11 12 13">Belongs to the peptidase S16 family.</text>
</comment>
<evidence type="ECO:0000259" key="15">
    <source>
        <dbReference type="PROSITE" id="PS51786"/>
    </source>
</evidence>
<dbReference type="CDD" id="cd19500">
    <property type="entry name" value="RecA-like_Lon"/>
    <property type="match status" value="1"/>
</dbReference>
<dbReference type="GO" id="GO:0007005">
    <property type="term" value="P:mitochondrion organization"/>
    <property type="evidence" value="ECO:0007669"/>
    <property type="project" value="TreeGrafter"/>
</dbReference>
<dbReference type="PANTHER" id="PTHR43718:SF2">
    <property type="entry name" value="LON PROTEASE HOMOLOG, MITOCHONDRIAL"/>
    <property type="match status" value="1"/>
</dbReference>
<protein>
    <recommendedName>
        <fullName evidence="11">Lon protease homolog, mitochondrial</fullName>
        <ecNumber evidence="11">3.4.21.53</ecNumber>
    </recommendedName>
</protein>
<dbReference type="InterPro" id="IPR014721">
    <property type="entry name" value="Ribsml_uS5_D2-typ_fold_subgr"/>
</dbReference>
<evidence type="ECO:0000313" key="18">
    <source>
        <dbReference type="Proteomes" id="UP000275408"/>
    </source>
</evidence>
<dbReference type="InterPro" id="IPR008268">
    <property type="entry name" value="Peptidase_S16_AS"/>
</dbReference>
<dbReference type="Gene3D" id="3.40.50.300">
    <property type="entry name" value="P-loop containing nucleotide triphosphate hydrolases"/>
    <property type="match status" value="1"/>
</dbReference>
<comment type="subunit">
    <text evidence="11">Homohexamer or homoheptamer. Organized in a ring with a central cavity.</text>
</comment>
<evidence type="ECO:0000256" key="7">
    <source>
        <dbReference type="ARBA" id="ARBA00022946"/>
    </source>
</evidence>
<evidence type="ECO:0000256" key="9">
    <source>
        <dbReference type="ARBA" id="ARBA00023128"/>
    </source>
</evidence>
<dbReference type="InterPro" id="IPR054594">
    <property type="entry name" value="Lon_lid"/>
</dbReference>
<dbReference type="InterPro" id="IPR004815">
    <property type="entry name" value="Lon_bac/euk-typ"/>
</dbReference>
<dbReference type="FunFam" id="2.30.130.40:FF:000004">
    <property type="entry name" value="Lon protease homolog, mitochondrial"/>
    <property type="match status" value="1"/>
</dbReference>
<dbReference type="GO" id="GO:0034599">
    <property type="term" value="P:cellular response to oxidative stress"/>
    <property type="evidence" value="ECO:0007669"/>
    <property type="project" value="UniProtKB-UniRule"/>
</dbReference>
<dbReference type="HAMAP" id="MF_03120">
    <property type="entry name" value="lonm_euk"/>
    <property type="match status" value="1"/>
</dbReference>
<dbReference type="GO" id="GO:0004176">
    <property type="term" value="F:ATP-dependent peptidase activity"/>
    <property type="evidence" value="ECO:0007669"/>
    <property type="project" value="UniProtKB-UniRule"/>
</dbReference>
<dbReference type="InterPro" id="IPR008269">
    <property type="entry name" value="Lon_proteolytic"/>
</dbReference>
<dbReference type="InterPro" id="IPR020568">
    <property type="entry name" value="Ribosomal_Su5_D2-typ_SF"/>
</dbReference>
<dbReference type="GO" id="GO:0003697">
    <property type="term" value="F:single-stranded DNA binding"/>
    <property type="evidence" value="ECO:0007669"/>
    <property type="project" value="TreeGrafter"/>
</dbReference>
<dbReference type="PROSITE" id="PS51787">
    <property type="entry name" value="LON_N"/>
    <property type="match status" value="1"/>
</dbReference>
<dbReference type="GO" id="GO:0005759">
    <property type="term" value="C:mitochondrial matrix"/>
    <property type="evidence" value="ECO:0007669"/>
    <property type="project" value="UniProtKB-SubCell"/>
</dbReference>
<dbReference type="SMART" id="SM00464">
    <property type="entry name" value="LON"/>
    <property type="match status" value="1"/>
</dbReference>
<comment type="function">
    <text evidence="11">ATP-dependent serine protease that mediates the selective degradation of misfolded, unassembled or oxidatively damaged polypeptides as well as certain short-lived regulatory proteins in the mitochondrial matrix. May also have a chaperone function in the assembly of inner membrane protein complexes. Participates in the regulation of mitochondrial gene expression and in the maintenance of the integrity of the mitochondrial genome. Binds to mitochondrial DNA in a site-specific manner.</text>
</comment>
<dbReference type="Pfam" id="PF00004">
    <property type="entry name" value="AAA"/>
    <property type="match status" value="1"/>
</dbReference>
<keyword evidence="7" id="KW-0809">Transit peptide</keyword>
<dbReference type="Gene3D" id="1.20.5.5270">
    <property type="match status" value="1"/>
</dbReference>
<evidence type="ECO:0000256" key="12">
    <source>
        <dbReference type="PROSITE-ProRule" id="PRU01122"/>
    </source>
</evidence>
<evidence type="ECO:0000256" key="1">
    <source>
        <dbReference type="ARBA" id="ARBA00004305"/>
    </source>
</evidence>
<proteinExistence type="inferred from homology"/>
<sequence>MLKSLLAAMLAARKISSACFSKNLSRKYHKLCRPLKYCHRINKSSSLHSNLDRFQAAIEPHILGVLIGRHTFSTSADRSAYNKLPWKDRYLMVYFISFREKDFEESHLVLFPRRYNKSQNSNNQGASDQSSEGASGHGSDDGDGGDKKDDGAEVVIEDKTEAKVDPAAGALAQVHVPDVFPEVPLLPIHRNPVFPRFVKMMEITDKSLMELIRVKSRLAQPYAGAFLKKDDSNEAETVTSLDDIYQVGAFVQITELYDMGDKIRMVVLGHRRIKITGIFDYPSHSEEQSADTTVITEGSLDPTLQQGDAPSKPILMVSVENVLHEPFKVTEEVKALTAEVIKTIRDIISLNPLYKEFLAQLVEGGKRVADNPVHLADFGAALTSAETALLQEVYEETKVPVRLRLTLELLKKELAICLLQQQLGKEVEEKVNKQQKKYLLQEQLKIIKRELGLEKEDKEAVGEKFRNRIKDLNVPKHAEEVIEEELSKLAYLDAHSSEFNVTRNYLDWLTSIPWGIHSQENFNISQAREVLDEDHYGLQDIKDRILEFIAVSQLNATVQGKILCFTGPPGVGKTSIARSIARALNRQYFRFSVGGMTDVAEIKGHRRTYIGAMPGKIIQCLKKTRTENPLILIDEVDKIGRGVQGDPASALLELLDPEQNSGFLDHYLDVPVDLSKVLFICTANITDTIPGALKDRMEIINVSGYVEDEKKAIAKTYLIPQARKSAGITEEQVAIRDPSLALLIKAYCRESGVRNLQKHIEKIFRKAALRIVQGTEEELSVTEENLHEYVGKPLFNSDRIYDETPPGVVMGLAWTSLGGTTLYVETSLNESSSGDDSRGQPSLEVTGQLGDVMKESSRIAYTFAKQFLLKEDADNEFFRHASIHLHVPEGATPKDGPSAGCTIITALLSLAKNTPVRQNITMTGEVSLTGKVLPVGGIKEKTIAARRAEVDCVILPEGNRKDFADLPEFVKEGLEVHFVSHYTDIYRIAFES</sequence>
<evidence type="ECO:0000256" key="3">
    <source>
        <dbReference type="ARBA" id="ARBA00022741"/>
    </source>
</evidence>
<dbReference type="FunFam" id="1.20.58.1480:FF:000002">
    <property type="entry name" value="Lon protease homolog, mitochondrial"/>
    <property type="match status" value="1"/>
</dbReference>
<dbReference type="GO" id="GO:0043565">
    <property type="term" value="F:sequence-specific DNA binding"/>
    <property type="evidence" value="ECO:0007669"/>
    <property type="project" value="UniProtKB-UniRule"/>
</dbReference>
<keyword evidence="4 11" id="KW-0378">Hydrolase</keyword>
<dbReference type="GO" id="GO:0004252">
    <property type="term" value="F:serine-type endopeptidase activity"/>
    <property type="evidence" value="ECO:0007669"/>
    <property type="project" value="UniProtKB-UniRule"/>
</dbReference>
<feature type="region of interest" description="Disordered" evidence="14">
    <location>
        <begin position="117"/>
        <end position="150"/>
    </location>
</feature>
<feature type="domain" description="Lon N-terminal" evidence="16">
    <location>
        <begin position="183"/>
        <end position="414"/>
    </location>
</feature>
<dbReference type="InterPro" id="IPR003959">
    <property type="entry name" value="ATPase_AAA_core"/>
</dbReference>
<evidence type="ECO:0000256" key="11">
    <source>
        <dbReference type="HAMAP-Rule" id="MF_03120"/>
    </source>
</evidence>
<dbReference type="OrthoDB" id="2411602at2759"/>
<dbReference type="Gene3D" id="2.30.130.40">
    <property type="entry name" value="LON domain-like"/>
    <property type="match status" value="1"/>
</dbReference>
<dbReference type="FunFam" id="3.40.50.300:FF:000021">
    <property type="entry name" value="Lon protease homolog"/>
    <property type="match status" value="1"/>
</dbReference>
<keyword evidence="9 11" id="KW-0496">Mitochondrion</keyword>
<dbReference type="Pfam" id="PF22667">
    <property type="entry name" value="Lon_lid"/>
    <property type="match status" value="1"/>
</dbReference>
<evidence type="ECO:0000313" key="17">
    <source>
        <dbReference type="EMBL" id="RMX53928.1"/>
    </source>
</evidence>
<dbReference type="SUPFAM" id="SSF88697">
    <property type="entry name" value="PUA domain-like"/>
    <property type="match status" value="1"/>
</dbReference>
<keyword evidence="18" id="KW-1185">Reference proteome</keyword>
<dbReference type="STRING" id="46731.A0A3M6UKM4"/>
<dbReference type="FunFam" id="1.10.8.60:FF:000043">
    <property type="entry name" value="Lon protease homolog, mitochondrial"/>
    <property type="match status" value="1"/>
</dbReference>
<accession>A0A3M6UKM4</accession>
<feature type="compositionally biased region" description="Basic and acidic residues" evidence="14">
    <location>
        <begin position="138"/>
        <end position="150"/>
    </location>
</feature>
<dbReference type="FunFam" id="3.30.230.10:FF:000015">
    <property type="entry name" value="Lon protease homolog, mitochondrial"/>
    <property type="match status" value="1"/>
</dbReference>
<dbReference type="NCBIfam" id="TIGR00763">
    <property type="entry name" value="lon"/>
    <property type="match status" value="1"/>
</dbReference>
<dbReference type="Proteomes" id="UP000275408">
    <property type="component" value="Unassembled WGS sequence"/>
</dbReference>
<evidence type="ECO:0000256" key="6">
    <source>
        <dbReference type="ARBA" id="ARBA00022840"/>
    </source>
</evidence>
<feature type="binding site" evidence="11">
    <location>
        <begin position="567"/>
        <end position="574"/>
    </location>
    <ligand>
        <name>ATP</name>
        <dbReference type="ChEBI" id="CHEBI:30616"/>
    </ligand>
</feature>
<comment type="subcellular location">
    <subcellularLocation>
        <location evidence="1 11">Mitochondrion matrix</location>
    </subcellularLocation>
</comment>
<evidence type="ECO:0000256" key="4">
    <source>
        <dbReference type="ARBA" id="ARBA00022801"/>
    </source>
</evidence>
<dbReference type="PANTHER" id="PTHR43718">
    <property type="entry name" value="LON PROTEASE"/>
    <property type="match status" value="1"/>
</dbReference>
<dbReference type="Gene3D" id="1.20.58.1480">
    <property type="match status" value="1"/>
</dbReference>
<evidence type="ECO:0000256" key="13">
    <source>
        <dbReference type="RuleBase" id="RU000591"/>
    </source>
</evidence>
<feature type="active site" evidence="11 12">
    <location>
        <position position="941"/>
    </location>
</feature>
<dbReference type="Gene3D" id="1.10.8.60">
    <property type="match status" value="1"/>
</dbReference>
<organism evidence="17 18">
    <name type="scientific">Pocillopora damicornis</name>
    <name type="common">Cauliflower coral</name>
    <name type="synonym">Millepora damicornis</name>
    <dbReference type="NCBI Taxonomy" id="46731"/>
    <lineage>
        <taxon>Eukaryota</taxon>
        <taxon>Metazoa</taxon>
        <taxon>Cnidaria</taxon>
        <taxon>Anthozoa</taxon>
        <taxon>Hexacorallia</taxon>
        <taxon>Scleractinia</taxon>
        <taxon>Astrocoeniina</taxon>
        <taxon>Pocilloporidae</taxon>
        <taxon>Pocillopora</taxon>
    </lineage>
</organism>
<dbReference type="InterPro" id="IPR003593">
    <property type="entry name" value="AAA+_ATPase"/>
</dbReference>
<dbReference type="SMART" id="SM00382">
    <property type="entry name" value="AAA"/>
    <property type="match status" value="1"/>
</dbReference>
<comment type="caution">
    <text evidence="17">The sequence shown here is derived from an EMBL/GenBank/DDBJ whole genome shotgun (WGS) entry which is preliminary data.</text>
</comment>
<feature type="compositionally biased region" description="Polar residues" evidence="14">
    <location>
        <begin position="117"/>
        <end position="129"/>
    </location>
</feature>
<dbReference type="FunFam" id="1.20.5.5270:FF:000001">
    <property type="entry name" value="Lon protease homolog, mitochondrial"/>
    <property type="match status" value="1"/>
</dbReference>
<evidence type="ECO:0000256" key="5">
    <source>
        <dbReference type="ARBA" id="ARBA00022825"/>
    </source>
</evidence>
<keyword evidence="2 11" id="KW-0645">Protease</keyword>
<evidence type="ECO:0000259" key="16">
    <source>
        <dbReference type="PROSITE" id="PS51787"/>
    </source>
</evidence>
<dbReference type="EC" id="3.4.21.53" evidence="11"/>
<dbReference type="PROSITE" id="PS51786">
    <property type="entry name" value="LON_PROTEOLYTIC"/>
    <property type="match status" value="1"/>
</dbReference>
<keyword evidence="3 11" id="KW-0547">Nucleotide-binding</keyword>
<dbReference type="GO" id="GO:0070407">
    <property type="term" value="P:oxidation-dependent protein catabolic process"/>
    <property type="evidence" value="ECO:0007669"/>
    <property type="project" value="UniProtKB-UniRule"/>
</dbReference>
<dbReference type="GO" id="GO:0005524">
    <property type="term" value="F:ATP binding"/>
    <property type="evidence" value="ECO:0007669"/>
    <property type="project" value="UniProtKB-UniRule"/>
</dbReference>
<keyword evidence="6 11" id="KW-0067">ATP-binding</keyword>
<feature type="domain" description="Lon proteolytic" evidence="15">
    <location>
        <begin position="803"/>
        <end position="992"/>
    </location>
</feature>
<dbReference type="SUPFAM" id="SSF54211">
    <property type="entry name" value="Ribosomal protein S5 domain 2-like"/>
    <property type="match status" value="1"/>
</dbReference>
<keyword evidence="5 11" id="KW-0720">Serine protease</keyword>
<dbReference type="InterPro" id="IPR027417">
    <property type="entry name" value="P-loop_NTPase"/>
</dbReference>
<evidence type="ECO:0000256" key="10">
    <source>
        <dbReference type="ARBA" id="ARBA00050665"/>
    </source>
</evidence>
<dbReference type="Pfam" id="PF05362">
    <property type="entry name" value="Lon_C"/>
    <property type="match status" value="1"/>
</dbReference>
<name>A0A3M6UKM4_POCDA</name>
<dbReference type="PRINTS" id="PR00830">
    <property type="entry name" value="ENDOLAPTASE"/>
</dbReference>
<evidence type="ECO:0000256" key="2">
    <source>
        <dbReference type="ARBA" id="ARBA00022670"/>
    </source>
</evidence>
<dbReference type="GO" id="GO:0006515">
    <property type="term" value="P:protein quality control for misfolded or incompletely synthesized proteins"/>
    <property type="evidence" value="ECO:0007669"/>
    <property type="project" value="UniProtKB-UniRule"/>
</dbReference>
<dbReference type="InterPro" id="IPR046336">
    <property type="entry name" value="Lon_prtase_N_sf"/>
</dbReference>
<dbReference type="InterPro" id="IPR003111">
    <property type="entry name" value="Lon_prtase_N"/>
</dbReference>
<dbReference type="GO" id="GO:0016887">
    <property type="term" value="F:ATP hydrolysis activity"/>
    <property type="evidence" value="ECO:0007669"/>
    <property type="project" value="UniProtKB-UniRule"/>
</dbReference>
<dbReference type="InterPro" id="IPR027503">
    <property type="entry name" value="Lonm_euk"/>
</dbReference>
<dbReference type="SUPFAM" id="SSF52540">
    <property type="entry name" value="P-loop containing nucleoside triphosphate hydrolases"/>
    <property type="match status" value="1"/>
</dbReference>
<dbReference type="EMBL" id="RCHS01001361">
    <property type="protein sequence ID" value="RMX53928.1"/>
    <property type="molecule type" value="Genomic_DNA"/>
</dbReference>
<feature type="active site" evidence="11 12">
    <location>
        <position position="898"/>
    </location>
</feature>
<dbReference type="InterPro" id="IPR015947">
    <property type="entry name" value="PUA-like_sf"/>
</dbReference>
<comment type="catalytic activity">
    <reaction evidence="10 11">
        <text>Hydrolysis of proteins in presence of ATP.</text>
        <dbReference type="EC" id="3.4.21.53"/>
    </reaction>
</comment>
<evidence type="ECO:0000256" key="8">
    <source>
        <dbReference type="ARBA" id="ARBA00023125"/>
    </source>
</evidence>
<dbReference type="PROSITE" id="PS01046">
    <property type="entry name" value="LON_SER"/>
    <property type="match status" value="1"/>
</dbReference>
<evidence type="ECO:0000256" key="14">
    <source>
        <dbReference type="SAM" id="MobiDB-lite"/>
    </source>
</evidence>
<gene>
    <name evidence="17" type="ORF">pdam_00010703</name>
</gene>
<dbReference type="Gene3D" id="3.30.230.10">
    <property type="match status" value="1"/>
</dbReference>
<reference evidence="17 18" key="1">
    <citation type="journal article" date="2018" name="Sci. Rep.">
        <title>Comparative analysis of the Pocillopora damicornis genome highlights role of immune system in coral evolution.</title>
        <authorList>
            <person name="Cunning R."/>
            <person name="Bay R.A."/>
            <person name="Gillette P."/>
            <person name="Baker A.C."/>
            <person name="Traylor-Knowles N."/>
        </authorList>
    </citation>
    <scope>NUCLEOTIDE SEQUENCE [LARGE SCALE GENOMIC DNA]</scope>
    <source>
        <strain evidence="17">RSMAS</strain>
        <tissue evidence="17">Whole animal</tissue>
    </source>
</reference>